<evidence type="ECO:0000256" key="5">
    <source>
        <dbReference type="ARBA" id="ARBA00022989"/>
    </source>
</evidence>
<keyword evidence="5 8" id="KW-1133">Transmembrane helix</keyword>
<dbReference type="InterPro" id="IPR029008">
    <property type="entry name" value="EMC6-like"/>
</dbReference>
<dbReference type="InterPro" id="IPR010742">
    <property type="entry name" value="RCAF1"/>
</dbReference>
<feature type="transmembrane region" description="Helical" evidence="8">
    <location>
        <begin position="49"/>
        <end position="67"/>
    </location>
</feature>
<dbReference type="RefSeq" id="XP_012768944.1">
    <property type="nucleotide sequence ID" value="XM_012913490.1"/>
</dbReference>
<accession>A0A061D8A8</accession>
<gene>
    <name evidence="9" type="ORF">BBBOND_0306620</name>
</gene>
<keyword evidence="4" id="KW-0256">Endoplasmic reticulum</keyword>
<keyword evidence="3 8" id="KW-0812">Transmembrane</keyword>
<comment type="subcellular location">
    <subcellularLocation>
        <location evidence="1">Endoplasmic reticulum membrane</location>
        <topology evidence="1">Multi-pass membrane protein</topology>
    </subcellularLocation>
</comment>
<evidence type="ECO:0000256" key="1">
    <source>
        <dbReference type="ARBA" id="ARBA00004477"/>
    </source>
</evidence>
<dbReference type="GeneID" id="24565299"/>
<comment type="similarity">
    <text evidence="2">Belongs to the EMC6 family.</text>
</comment>
<proteinExistence type="inferred from homology"/>
<evidence type="ECO:0000256" key="7">
    <source>
        <dbReference type="SAM" id="MobiDB-lite"/>
    </source>
</evidence>
<evidence type="ECO:0008006" key="11">
    <source>
        <dbReference type="Google" id="ProtNLM"/>
    </source>
</evidence>
<evidence type="ECO:0000256" key="6">
    <source>
        <dbReference type="ARBA" id="ARBA00023136"/>
    </source>
</evidence>
<dbReference type="GO" id="GO:0005789">
    <property type="term" value="C:endoplasmic reticulum membrane"/>
    <property type="evidence" value="ECO:0007669"/>
    <property type="project" value="UniProtKB-SubCell"/>
</dbReference>
<keyword evidence="6 8" id="KW-0472">Membrane</keyword>
<dbReference type="AlphaFoldDB" id="A0A061D8A8"/>
<evidence type="ECO:0000256" key="8">
    <source>
        <dbReference type="SAM" id="Phobius"/>
    </source>
</evidence>
<name>A0A061D8A8_BABBI</name>
<evidence type="ECO:0000256" key="3">
    <source>
        <dbReference type="ARBA" id="ARBA00022692"/>
    </source>
</evidence>
<evidence type="ECO:0000313" key="10">
    <source>
        <dbReference type="Proteomes" id="UP000033188"/>
    </source>
</evidence>
<dbReference type="EMBL" id="LK391709">
    <property type="protein sequence ID" value="CDR96758.1"/>
    <property type="molecule type" value="Genomic_DNA"/>
</dbReference>
<keyword evidence="10" id="KW-1185">Reference proteome</keyword>
<dbReference type="GO" id="GO:0097250">
    <property type="term" value="P:mitochondrial respirasome assembly"/>
    <property type="evidence" value="ECO:0007669"/>
    <property type="project" value="InterPro"/>
</dbReference>
<dbReference type="OrthoDB" id="365912at2759"/>
<dbReference type="KEGG" id="bbig:BBBOND_0306620"/>
<dbReference type="OMA" id="MIGRIYC"/>
<dbReference type="PANTHER" id="PTHR12906">
    <property type="entry name" value="PROTEIN C20ORF24 RAB5-INTERACTING PROTEIN"/>
    <property type="match status" value="1"/>
</dbReference>
<evidence type="ECO:0000256" key="4">
    <source>
        <dbReference type="ARBA" id="ARBA00022824"/>
    </source>
</evidence>
<dbReference type="PANTHER" id="PTHR12906:SF0">
    <property type="entry name" value="GEL COMPLEX SUBUNIT OPTI"/>
    <property type="match status" value="1"/>
</dbReference>
<dbReference type="Proteomes" id="UP000033188">
    <property type="component" value="Chromosome 3"/>
</dbReference>
<reference evidence="10" key="1">
    <citation type="journal article" date="2014" name="Nucleic Acids Res.">
        <title>The evolutionary dynamics of variant antigen genes in Babesia reveal a history of genomic innovation underlying host-parasite interaction.</title>
        <authorList>
            <person name="Jackson A.P."/>
            <person name="Otto T.D."/>
            <person name="Darby A."/>
            <person name="Ramaprasad A."/>
            <person name="Xia D."/>
            <person name="Echaide I.E."/>
            <person name="Farber M."/>
            <person name="Gahlot S."/>
            <person name="Gamble J."/>
            <person name="Gupta D."/>
            <person name="Gupta Y."/>
            <person name="Jackson L."/>
            <person name="Malandrin L."/>
            <person name="Malas T.B."/>
            <person name="Moussa E."/>
            <person name="Nair M."/>
            <person name="Reid A.J."/>
            <person name="Sanders M."/>
            <person name="Sharma J."/>
            <person name="Tracey A."/>
            <person name="Quail M.A."/>
            <person name="Weir W."/>
            <person name="Wastling J.M."/>
            <person name="Hall N."/>
            <person name="Willadsen P."/>
            <person name="Lingelbach K."/>
            <person name="Shiels B."/>
            <person name="Tait A."/>
            <person name="Berriman M."/>
            <person name="Allred D.R."/>
            <person name="Pain A."/>
        </authorList>
    </citation>
    <scope>NUCLEOTIDE SEQUENCE [LARGE SCALE GENOMIC DNA]</scope>
    <source>
        <strain evidence="10">Bond</strain>
    </source>
</reference>
<protein>
    <recommendedName>
        <fullName evidence="11">ER membrane protein complex subunit 6</fullName>
    </recommendedName>
</protein>
<feature type="region of interest" description="Disordered" evidence="7">
    <location>
        <begin position="1"/>
        <end position="20"/>
    </location>
</feature>
<dbReference type="GO" id="GO:0005739">
    <property type="term" value="C:mitochondrion"/>
    <property type="evidence" value="ECO:0007669"/>
    <property type="project" value="GOC"/>
</dbReference>
<dbReference type="VEuPathDB" id="PiroplasmaDB:BBBOND_0306620"/>
<dbReference type="Pfam" id="PF07019">
    <property type="entry name" value="EMC6"/>
    <property type="match status" value="1"/>
</dbReference>
<evidence type="ECO:0000313" key="9">
    <source>
        <dbReference type="EMBL" id="CDR96758.1"/>
    </source>
</evidence>
<feature type="transmembrane region" description="Helical" evidence="8">
    <location>
        <begin position="87"/>
        <end position="105"/>
    </location>
</feature>
<organism evidence="9 10">
    <name type="scientific">Babesia bigemina</name>
    <dbReference type="NCBI Taxonomy" id="5866"/>
    <lineage>
        <taxon>Eukaryota</taxon>
        <taxon>Sar</taxon>
        <taxon>Alveolata</taxon>
        <taxon>Apicomplexa</taxon>
        <taxon>Aconoidasida</taxon>
        <taxon>Piroplasmida</taxon>
        <taxon>Babesiidae</taxon>
        <taxon>Babesia</taxon>
    </lineage>
</organism>
<evidence type="ECO:0000256" key="2">
    <source>
        <dbReference type="ARBA" id="ARBA00009436"/>
    </source>
</evidence>
<sequence length="107" mass="11784">MSLSSKQSKATTSSVEPSKLSCSNALWRVKCSVSLLTGFVLGVIPVRGIFGFLAFGLAQGIAGLLFLTFMKLPDYVLDHMEALTEHVMMSFSCFTVTWIITYSLFNF</sequence>